<accession>A0AA46X7I4</accession>
<dbReference type="AlphaFoldDB" id="A0AA46X7I4"/>
<organism evidence="1 2">
    <name type="scientific">Veillonella rogosae</name>
    <dbReference type="NCBI Taxonomy" id="423477"/>
    <lineage>
        <taxon>Bacteria</taxon>
        <taxon>Bacillati</taxon>
        <taxon>Bacillota</taxon>
        <taxon>Negativicutes</taxon>
        <taxon>Veillonellales</taxon>
        <taxon>Veillonellaceae</taxon>
        <taxon>Veillonella</taxon>
    </lineage>
</organism>
<proteinExistence type="predicted"/>
<evidence type="ECO:0000313" key="2">
    <source>
        <dbReference type="Proteomes" id="UP001164244"/>
    </source>
</evidence>
<dbReference type="Proteomes" id="UP001164244">
    <property type="component" value="Chromosome"/>
</dbReference>
<sequence>MNNVWVPAYKILSDTVFLDITSFSYDLDSIKLILNLSQNAFSSALDWKSSKVTDGKVGYIGTVGNTISMMARDADNSKFSMRDQATREYLNIGYAVGTYLSLKRVPAPVSAGVNTIADERFEEFKDREVPPKTKEQIEKDNEKYVREKIEERLD</sequence>
<dbReference type="KEGG" id="vrg:OKW85_08855"/>
<reference evidence="1" key="1">
    <citation type="submission" date="2022-11" db="EMBL/GenBank/DDBJ databases">
        <title>Complete genome sequence of Veillonella rogosae KCOM 3468 isolated from human Subgingival dental plaque of Chronic peridontitis Lesion.</title>
        <authorList>
            <person name="Park S.-N."/>
            <person name="Lim Y.K."/>
            <person name="Kook J.-K."/>
        </authorList>
    </citation>
    <scope>NUCLEOTIDE SEQUENCE</scope>
    <source>
        <strain evidence="1">KCOM 3468</strain>
    </source>
</reference>
<dbReference type="RefSeq" id="WP_265137936.1">
    <property type="nucleotide sequence ID" value="NZ_CP110418.1"/>
</dbReference>
<evidence type="ECO:0000313" key="1">
    <source>
        <dbReference type="EMBL" id="UZG50785.1"/>
    </source>
</evidence>
<gene>
    <name evidence="1" type="ORF">OKW85_08855</name>
</gene>
<dbReference type="EMBL" id="CP110418">
    <property type="protein sequence ID" value="UZG50785.1"/>
    <property type="molecule type" value="Genomic_DNA"/>
</dbReference>
<name>A0AA46X7I4_9FIRM</name>
<protein>
    <submittedName>
        <fullName evidence="1">Uncharacterized protein</fullName>
    </submittedName>
</protein>